<evidence type="ECO:0000256" key="6">
    <source>
        <dbReference type="SAM" id="Phobius"/>
    </source>
</evidence>
<evidence type="ECO:0000256" key="2">
    <source>
        <dbReference type="ARBA" id="ARBA00022475"/>
    </source>
</evidence>
<keyword evidence="2" id="KW-1003">Cell membrane</keyword>
<dbReference type="PANTHER" id="PTHR30250:SF11">
    <property type="entry name" value="O-ANTIGEN TRANSPORTER-RELATED"/>
    <property type="match status" value="1"/>
</dbReference>
<keyword evidence="8" id="KW-1185">Reference proteome</keyword>
<feature type="transmembrane region" description="Helical" evidence="6">
    <location>
        <begin position="440"/>
        <end position="462"/>
    </location>
</feature>
<feature type="transmembrane region" description="Helical" evidence="6">
    <location>
        <begin position="357"/>
        <end position="377"/>
    </location>
</feature>
<protein>
    <submittedName>
        <fullName evidence="7">Flippase</fullName>
    </submittedName>
</protein>
<evidence type="ECO:0000313" key="7">
    <source>
        <dbReference type="EMBL" id="MSS02163.1"/>
    </source>
</evidence>
<feature type="transmembrane region" description="Helical" evidence="6">
    <location>
        <begin position="117"/>
        <end position="136"/>
    </location>
</feature>
<evidence type="ECO:0000256" key="3">
    <source>
        <dbReference type="ARBA" id="ARBA00022692"/>
    </source>
</evidence>
<dbReference type="AlphaFoldDB" id="A0A7X2T4J4"/>
<accession>A0A7X2T4J4</accession>
<dbReference type="Pfam" id="PF01943">
    <property type="entry name" value="Polysacc_synt"/>
    <property type="match status" value="1"/>
</dbReference>
<feature type="transmembrane region" description="Helical" evidence="6">
    <location>
        <begin position="321"/>
        <end position="345"/>
    </location>
</feature>
<dbReference type="EMBL" id="VUMM01000022">
    <property type="protein sequence ID" value="MSS02163.1"/>
    <property type="molecule type" value="Genomic_DNA"/>
</dbReference>
<comment type="subcellular location">
    <subcellularLocation>
        <location evidence="1">Cell membrane</location>
        <topology evidence="1">Multi-pass membrane protein</topology>
    </subcellularLocation>
</comment>
<dbReference type="GO" id="GO:0005886">
    <property type="term" value="C:plasma membrane"/>
    <property type="evidence" value="ECO:0007669"/>
    <property type="project" value="UniProtKB-SubCell"/>
</dbReference>
<name>A0A7X2T4J4_9FIRM</name>
<proteinExistence type="predicted"/>
<feature type="transmembrane region" description="Helical" evidence="6">
    <location>
        <begin position="87"/>
        <end position="111"/>
    </location>
</feature>
<organism evidence="7 8">
    <name type="scientific">Floccifex porci</name>
    <dbReference type="NCBI Taxonomy" id="2606629"/>
    <lineage>
        <taxon>Bacteria</taxon>
        <taxon>Bacillati</taxon>
        <taxon>Bacillota</taxon>
        <taxon>Erysipelotrichia</taxon>
        <taxon>Erysipelotrichales</taxon>
        <taxon>Erysipelotrichaceae</taxon>
        <taxon>Floccifex</taxon>
    </lineage>
</organism>
<keyword evidence="5 6" id="KW-0472">Membrane</keyword>
<dbReference type="InterPro" id="IPR050833">
    <property type="entry name" value="Poly_Biosynth_Transport"/>
</dbReference>
<evidence type="ECO:0000256" key="1">
    <source>
        <dbReference type="ARBA" id="ARBA00004651"/>
    </source>
</evidence>
<gene>
    <name evidence="7" type="ORF">FYJ50_08695</name>
</gene>
<dbReference type="PANTHER" id="PTHR30250">
    <property type="entry name" value="PST FAMILY PREDICTED COLANIC ACID TRANSPORTER"/>
    <property type="match status" value="1"/>
</dbReference>
<feature type="transmembrane region" description="Helical" evidence="6">
    <location>
        <begin position="43"/>
        <end position="66"/>
    </location>
</feature>
<feature type="transmembrane region" description="Helical" evidence="6">
    <location>
        <begin position="249"/>
        <end position="269"/>
    </location>
</feature>
<keyword evidence="4 6" id="KW-1133">Transmembrane helix</keyword>
<feature type="transmembrane region" description="Helical" evidence="6">
    <location>
        <begin position="416"/>
        <end position="434"/>
    </location>
</feature>
<dbReference type="RefSeq" id="WP_154461125.1">
    <property type="nucleotide sequence ID" value="NZ_VUMM01000022.1"/>
</dbReference>
<feature type="transmembrane region" description="Helical" evidence="6">
    <location>
        <begin position="143"/>
        <end position="164"/>
    </location>
</feature>
<keyword evidence="3 6" id="KW-0812">Transmembrane</keyword>
<feature type="transmembrane region" description="Helical" evidence="6">
    <location>
        <begin position="383"/>
        <end position="404"/>
    </location>
</feature>
<dbReference type="InterPro" id="IPR002797">
    <property type="entry name" value="Polysacc_synth"/>
</dbReference>
<evidence type="ECO:0000256" key="5">
    <source>
        <dbReference type="ARBA" id="ARBA00023136"/>
    </source>
</evidence>
<sequence length="491" mass="54883">MKQKSLKLNVIMNMILTMSSFIFPLITFPYVSRILLPEGTGKVSFATSLISYFSMFAQLGIPTYGIRACAKVRDNREELTRTAQELLIINLIMSAISYVILFIAIAFVPRLQSEKTLYVIVSFTIILTSIGMEWLYKALEQYTYITIRSVIFKFIALISMFLLIHKKSDYVIYGGISILAASASNIFNFINVHKYIDLNPVGGYNFKRHFKPIGTFFAMACATTIYTNLDTVMLGFMKTDTDVGYYNAAVKIKTILVSIVTSLGAVLLPRASYYIENGLIDEFKRITKKALSFVLLIASPLALYFMFYAKEGIFFLSGSAYAGSILPMQIIMPTLLFIGITNILGIQMLVPLGKEKVVLYSEIAGAIVDVIINALLIPRFASAGAAIGTLVAEFVVLVVQYIALKDDVAETLKQIHYGRITFTLILGTVASLWVKMLGLGSFLTLVISAMLFFGIYGVYLLIRKEEMIVEIWNMVVGKLVKKSKFSRHLFK</sequence>
<evidence type="ECO:0000313" key="8">
    <source>
        <dbReference type="Proteomes" id="UP000470082"/>
    </source>
</evidence>
<dbReference type="CDD" id="cd13128">
    <property type="entry name" value="MATE_Wzx_like"/>
    <property type="match status" value="1"/>
</dbReference>
<comment type="caution">
    <text evidence="7">The sequence shown here is derived from an EMBL/GenBank/DDBJ whole genome shotgun (WGS) entry which is preliminary data.</text>
</comment>
<evidence type="ECO:0000256" key="4">
    <source>
        <dbReference type="ARBA" id="ARBA00022989"/>
    </source>
</evidence>
<reference evidence="7 8" key="1">
    <citation type="submission" date="2019-08" db="EMBL/GenBank/DDBJ databases">
        <title>In-depth cultivation of the pig gut microbiome towards novel bacterial diversity and tailored functional studies.</title>
        <authorList>
            <person name="Wylensek D."/>
            <person name="Hitch T.C.A."/>
            <person name="Clavel T."/>
        </authorList>
    </citation>
    <scope>NUCLEOTIDE SEQUENCE [LARGE SCALE GENOMIC DNA]</scope>
    <source>
        <strain evidence="7 8">LKV-178-WT-2G</strain>
    </source>
</reference>
<dbReference type="Proteomes" id="UP000470082">
    <property type="component" value="Unassembled WGS sequence"/>
</dbReference>
<feature type="transmembrane region" description="Helical" evidence="6">
    <location>
        <begin position="210"/>
        <end position="229"/>
    </location>
</feature>
<feature type="transmembrane region" description="Helical" evidence="6">
    <location>
        <begin position="290"/>
        <end position="309"/>
    </location>
</feature>
<feature type="transmembrane region" description="Helical" evidence="6">
    <location>
        <begin position="12"/>
        <end position="31"/>
    </location>
</feature>
<feature type="transmembrane region" description="Helical" evidence="6">
    <location>
        <begin position="170"/>
        <end position="190"/>
    </location>
</feature>